<evidence type="ECO:0000313" key="2">
    <source>
        <dbReference type="Proteomes" id="UP001162992"/>
    </source>
</evidence>
<gene>
    <name evidence="1" type="ORF">O6H91_01G173100</name>
</gene>
<organism evidence="1 2">
    <name type="scientific">Diphasiastrum complanatum</name>
    <name type="common">Issler's clubmoss</name>
    <name type="synonym">Lycopodium complanatum</name>
    <dbReference type="NCBI Taxonomy" id="34168"/>
    <lineage>
        <taxon>Eukaryota</taxon>
        <taxon>Viridiplantae</taxon>
        <taxon>Streptophyta</taxon>
        <taxon>Embryophyta</taxon>
        <taxon>Tracheophyta</taxon>
        <taxon>Lycopodiopsida</taxon>
        <taxon>Lycopodiales</taxon>
        <taxon>Lycopodiaceae</taxon>
        <taxon>Lycopodioideae</taxon>
        <taxon>Diphasiastrum</taxon>
    </lineage>
</organism>
<accession>A0ACC2EYT6</accession>
<reference evidence="2" key="1">
    <citation type="journal article" date="2024" name="Proc. Natl. Acad. Sci. U.S.A.">
        <title>Extraordinary preservation of gene collinearity over three hundred million years revealed in homosporous lycophytes.</title>
        <authorList>
            <person name="Li C."/>
            <person name="Wickell D."/>
            <person name="Kuo L.Y."/>
            <person name="Chen X."/>
            <person name="Nie B."/>
            <person name="Liao X."/>
            <person name="Peng D."/>
            <person name="Ji J."/>
            <person name="Jenkins J."/>
            <person name="Williams M."/>
            <person name="Shu S."/>
            <person name="Plott C."/>
            <person name="Barry K."/>
            <person name="Rajasekar S."/>
            <person name="Grimwood J."/>
            <person name="Han X."/>
            <person name="Sun S."/>
            <person name="Hou Z."/>
            <person name="He W."/>
            <person name="Dai G."/>
            <person name="Sun C."/>
            <person name="Schmutz J."/>
            <person name="Leebens-Mack J.H."/>
            <person name="Li F.W."/>
            <person name="Wang L."/>
        </authorList>
    </citation>
    <scope>NUCLEOTIDE SEQUENCE [LARGE SCALE GENOMIC DNA]</scope>
    <source>
        <strain evidence="2">cv. PW_Plant_1</strain>
    </source>
</reference>
<name>A0ACC2EYT6_DIPCM</name>
<comment type="caution">
    <text evidence="1">The sequence shown here is derived from an EMBL/GenBank/DDBJ whole genome shotgun (WGS) entry which is preliminary data.</text>
</comment>
<sequence length="107" mass="11636">MDRFMALSALLVTLVRLRYYQGSQSQYSSEPSRNHAHATFYGGSDATGTMGGACGYGDLYSQGYGTNSTALSTVLFENGTACGRCYEIKSRVGYSYKLLSSKRLPSK</sequence>
<dbReference type="EMBL" id="CM055092">
    <property type="protein sequence ID" value="KAJ7571693.1"/>
    <property type="molecule type" value="Genomic_DNA"/>
</dbReference>
<keyword evidence="2" id="KW-1185">Reference proteome</keyword>
<evidence type="ECO:0000313" key="1">
    <source>
        <dbReference type="EMBL" id="KAJ7571693.1"/>
    </source>
</evidence>
<dbReference type="Proteomes" id="UP001162992">
    <property type="component" value="Chromosome 1"/>
</dbReference>
<proteinExistence type="predicted"/>
<protein>
    <submittedName>
        <fullName evidence="1">Uncharacterized protein</fullName>
    </submittedName>
</protein>